<dbReference type="InterPro" id="IPR001387">
    <property type="entry name" value="Cro/C1-type_HTH"/>
</dbReference>
<keyword evidence="3" id="KW-1185">Reference proteome</keyword>
<dbReference type="Pfam" id="PF14516">
    <property type="entry name" value="AAA_35"/>
    <property type="match status" value="1"/>
</dbReference>
<organism evidence="2 3">
    <name type="scientific">Aphanothece sacrum FPU1</name>
    <dbReference type="NCBI Taxonomy" id="1920663"/>
    <lineage>
        <taxon>Bacteria</taxon>
        <taxon>Bacillati</taxon>
        <taxon>Cyanobacteriota</taxon>
        <taxon>Cyanophyceae</taxon>
        <taxon>Oscillatoriophycideae</taxon>
        <taxon>Chroococcales</taxon>
        <taxon>Aphanothecaceae</taxon>
        <taxon>Aphanothece</taxon>
    </lineage>
</organism>
<dbReference type="OrthoDB" id="5522963at2"/>
<reference evidence="3" key="1">
    <citation type="submission" date="2017-05" db="EMBL/GenBank/DDBJ databases">
        <title>Physiological properties and genetic analysis related to exopolysaccharide production of fresh-water unicellular cyanobacterium Aphanothece sacrum, Suizenji Nori, that has been cultured as a food source in Japan.</title>
        <authorList>
            <person name="Kanesaki Y."/>
            <person name="Yoshikawa S."/>
            <person name="Ohki K."/>
        </authorList>
    </citation>
    <scope>NUCLEOTIDE SEQUENCE [LARGE SCALE GENOMIC DNA]</scope>
    <source>
        <strain evidence="3">FPU1</strain>
    </source>
</reference>
<accession>A0A401IKJ9</accession>
<evidence type="ECO:0000313" key="2">
    <source>
        <dbReference type="EMBL" id="GBF81822.1"/>
    </source>
</evidence>
<comment type="caution">
    <text evidence="2">The sequence shown here is derived from an EMBL/GenBank/DDBJ whole genome shotgun (WGS) entry which is preliminary data.</text>
</comment>
<dbReference type="GO" id="GO:0004674">
    <property type="term" value="F:protein serine/threonine kinase activity"/>
    <property type="evidence" value="ECO:0007669"/>
    <property type="project" value="UniProtKB-KW"/>
</dbReference>
<proteinExistence type="predicted"/>
<evidence type="ECO:0000259" key="1">
    <source>
        <dbReference type="PROSITE" id="PS50943"/>
    </source>
</evidence>
<dbReference type="PROSITE" id="PS50943">
    <property type="entry name" value="HTH_CROC1"/>
    <property type="match status" value="1"/>
</dbReference>
<dbReference type="InterPro" id="IPR027417">
    <property type="entry name" value="P-loop_NTPase"/>
</dbReference>
<keyword evidence="2" id="KW-0723">Serine/threonine-protein kinase</keyword>
<name>A0A401IKJ9_APHSA</name>
<protein>
    <submittedName>
        <fullName evidence="2">Serine/threonine protein kinase</fullName>
    </submittedName>
</protein>
<dbReference type="Proteomes" id="UP000287247">
    <property type="component" value="Unassembled WGS sequence"/>
</dbReference>
<dbReference type="Gene3D" id="3.40.50.300">
    <property type="entry name" value="P-loop containing nucleotide triphosphate hydrolases"/>
    <property type="match status" value="1"/>
</dbReference>
<sequence>MPRSLRVQQTQLARVKLALQRNGFPSQRALAEEVGLALATVSNFLTGKPVDYTNFEELSRQLGLEWKEIANLDFESQTPTKPQSLANFDIELDHSSPYPSGAVPLGSPFYLERQPVEGQIKQEISKPGTLLRIKAPREMGKTSLLLRMLEFAKTQNYPTVHLNLDQVDQAILNDLNRFLRWFCANIARQLHLKPCLDEYWDEDLGSKISCTSYFEDYLLKTVQNPLVLALDEAQQIFEHSALAKDFLPLLRSWYEEGKTSLLWQKLRLVIVHSTEIYVPLQLNQSPFNVGLPIQLSHFSQEEVKKLAQYYGLDWEKGEHCQKLMDMVDGHPLLVQIALYHLSRGEITLEHLLETAATNVGIYTHHLHRHWLNLKESPELLMALHSVLPGIEQVSLEPMLAHKLTSLGLIKQLESNFVASCDLYRRFFLNHQNYSIYLMAQNLIKLSGS</sequence>
<dbReference type="CDD" id="cd00093">
    <property type="entry name" value="HTH_XRE"/>
    <property type="match status" value="1"/>
</dbReference>
<keyword evidence="2" id="KW-0418">Kinase</keyword>
<evidence type="ECO:0000313" key="3">
    <source>
        <dbReference type="Proteomes" id="UP000287247"/>
    </source>
</evidence>
<dbReference type="SUPFAM" id="SSF52540">
    <property type="entry name" value="P-loop containing nucleoside triphosphate hydrolases"/>
    <property type="match status" value="1"/>
</dbReference>
<feature type="domain" description="HTH cro/C1-type" evidence="1">
    <location>
        <begin position="26"/>
        <end position="69"/>
    </location>
</feature>
<dbReference type="EMBL" id="BDQK01000013">
    <property type="protein sequence ID" value="GBF81822.1"/>
    <property type="molecule type" value="Genomic_DNA"/>
</dbReference>
<keyword evidence="2" id="KW-0808">Transferase</keyword>
<dbReference type="AlphaFoldDB" id="A0A401IKJ9"/>
<dbReference type="RefSeq" id="WP_124973024.1">
    <property type="nucleotide sequence ID" value="NZ_BDQK01000013.1"/>
</dbReference>
<gene>
    <name evidence="2" type="ORF">AsFPU1_3243</name>
</gene>